<dbReference type="OrthoDB" id="3200163at2759"/>
<reference evidence="2" key="1">
    <citation type="submission" date="2020-11" db="EMBL/GenBank/DDBJ databases">
        <authorList>
            <person name="Tran Van P."/>
        </authorList>
    </citation>
    <scope>NUCLEOTIDE SEQUENCE</scope>
</reference>
<dbReference type="InterPro" id="IPR029058">
    <property type="entry name" value="AB_hydrolase_fold"/>
</dbReference>
<accession>A0A7R9BXV3</accession>
<evidence type="ECO:0000313" key="2">
    <source>
        <dbReference type="EMBL" id="CAD7282259.1"/>
    </source>
</evidence>
<keyword evidence="3" id="KW-1185">Reference proteome</keyword>
<gene>
    <name evidence="2" type="ORF">NMOB1V02_LOCUS9888</name>
</gene>
<name>A0A7R9BXV3_9CRUS</name>
<dbReference type="EMBL" id="OA885693">
    <property type="protein sequence ID" value="CAD7282259.1"/>
    <property type="molecule type" value="Genomic_DNA"/>
</dbReference>
<protein>
    <submittedName>
        <fullName evidence="2">Uncharacterized protein</fullName>
    </submittedName>
</protein>
<evidence type="ECO:0000256" key="1">
    <source>
        <dbReference type="SAM" id="MobiDB-lite"/>
    </source>
</evidence>
<organism evidence="2">
    <name type="scientific">Notodromas monacha</name>
    <dbReference type="NCBI Taxonomy" id="399045"/>
    <lineage>
        <taxon>Eukaryota</taxon>
        <taxon>Metazoa</taxon>
        <taxon>Ecdysozoa</taxon>
        <taxon>Arthropoda</taxon>
        <taxon>Crustacea</taxon>
        <taxon>Oligostraca</taxon>
        <taxon>Ostracoda</taxon>
        <taxon>Podocopa</taxon>
        <taxon>Podocopida</taxon>
        <taxon>Cypridocopina</taxon>
        <taxon>Cypridoidea</taxon>
        <taxon>Cyprididae</taxon>
        <taxon>Notodromas</taxon>
    </lineage>
</organism>
<feature type="region of interest" description="Disordered" evidence="1">
    <location>
        <begin position="1"/>
        <end position="30"/>
    </location>
</feature>
<feature type="region of interest" description="Disordered" evidence="1">
    <location>
        <begin position="108"/>
        <end position="128"/>
    </location>
</feature>
<evidence type="ECO:0000313" key="3">
    <source>
        <dbReference type="Proteomes" id="UP000678499"/>
    </source>
</evidence>
<dbReference type="EMBL" id="CAJPEX010003656">
    <property type="protein sequence ID" value="CAG0922411.1"/>
    <property type="molecule type" value="Genomic_DNA"/>
</dbReference>
<dbReference type="SUPFAM" id="SSF53474">
    <property type="entry name" value="alpha/beta-Hydrolases"/>
    <property type="match status" value="1"/>
</dbReference>
<dbReference type="AlphaFoldDB" id="A0A7R9BXV3"/>
<sequence length="277" mass="30382">MLLSRELSAPGFSSGPRNPPFRERSSGTFASGRMIRHSTSSTFCHDASSRLGTAHGEELPYLFGVPLVDQPSYLSAGNATKDELFMSVAMMKLLGNFVHSGGQLFARDDDDDDDDDDEHATLEGQASTMKATMHEVVMQNLGDMSGYNDPNVTLKAGFNFKAQIEALPLVPQINNLLLLPVCQRAAVVSTQRSGKLSRHASSLSLSQEQWPTRRRHPPREEEIFREALIVSVLIHHPLAHSEKRETRRDGIFASGVFGGSKTLRRVSLGVRGPENAA</sequence>
<proteinExistence type="predicted"/>
<feature type="compositionally biased region" description="Acidic residues" evidence="1">
    <location>
        <begin position="108"/>
        <end position="118"/>
    </location>
</feature>
<dbReference type="Proteomes" id="UP000678499">
    <property type="component" value="Unassembled WGS sequence"/>
</dbReference>
<dbReference type="Gene3D" id="3.40.50.1820">
    <property type="entry name" value="alpha/beta hydrolase"/>
    <property type="match status" value="1"/>
</dbReference>